<comment type="catalytic activity">
    <reaction evidence="5">
        <text>adenine + H2O + H(+) = hypoxanthine + NH4(+)</text>
        <dbReference type="Rhea" id="RHEA:23688"/>
        <dbReference type="ChEBI" id="CHEBI:15377"/>
        <dbReference type="ChEBI" id="CHEBI:15378"/>
        <dbReference type="ChEBI" id="CHEBI:16708"/>
        <dbReference type="ChEBI" id="CHEBI:17368"/>
        <dbReference type="ChEBI" id="CHEBI:28938"/>
        <dbReference type="EC" id="3.5.4.2"/>
    </reaction>
</comment>
<dbReference type="SUPFAM" id="SSF51556">
    <property type="entry name" value="Metallo-dependent hydrolases"/>
    <property type="match status" value="1"/>
</dbReference>
<reference evidence="8" key="1">
    <citation type="journal article" date="2019" name="Int. J. Syst. Evol. Microbiol.">
        <title>The Global Catalogue of Microorganisms (GCM) 10K type strain sequencing project: providing services to taxonomists for standard genome sequencing and annotation.</title>
        <authorList>
            <consortium name="The Broad Institute Genomics Platform"/>
            <consortium name="The Broad Institute Genome Sequencing Center for Infectious Disease"/>
            <person name="Wu L."/>
            <person name="Ma J."/>
        </authorList>
    </citation>
    <scope>NUCLEOTIDE SEQUENCE [LARGE SCALE GENOMIC DNA]</scope>
    <source>
        <strain evidence="8">CGMCC 1.3685</strain>
    </source>
</reference>
<comment type="similarity">
    <text evidence="5">Belongs to the metallo-dependent hydrolases superfamily. Adenosine and AMP deaminases family. Adenine deaminase type 2 subfamily.</text>
</comment>
<dbReference type="CDD" id="cd01320">
    <property type="entry name" value="ADA"/>
    <property type="match status" value="1"/>
</dbReference>
<feature type="binding site" evidence="5">
    <location>
        <position position="9"/>
    </location>
    <ligand>
        <name>Zn(2+)</name>
        <dbReference type="ChEBI" id="CHEBI:29105"/>
        <note>catalytic</note>
    </ligand>
</feature>
<dbReference type="InterPro" id="IPR006330">
    <property type="entry name" value="Ado/ade_deaminase"/>
</dbReference>
<comment type="caution">
    <text evidence="7">The sequence shown here is derived from an EMBL/GenBank/DDBJ whole genome shotgun (WGS) entry which is preliminary data.</text>
</comment>
<feature type="binding site" evidence="5">
    <location>
        <position position="270"/>
    </location>
    <ligand>
        <name>Zn(2+)</name>
        <dbReference type="ChEBI" id="CHEBI:29105"/>
        <note>catalytic</note>
    </ligand>
</feature>
<evidence type="ECO:0000256" key="2">
    <source>
        <dbReference type="ARBA" id="ARBA00022801"/>
    </source>
</evidence>
<dbReference type="InterPro" id="IPR032466">
    <property type="entry name" value="Metal_Hydrolase"/>
</dbReference>
<dbReference type="Proteomes" id="UP000606115">
    <property type="component" value="Unassembled WGS sequence"/>
</dbReference>
<dbReference type="EC" id="3.5.4.2" evidence="5"/>
<evidence type="ECO:0000313" key="8">
    <source>
        <dbReference type="Proteomes" id="UP000606115"/>
    </source>
</evidence>
<accession>A0ABQ2DD29</accession>
<feature type="active site" description="Proton donor" evidence="5">
    <location>
        <position position="192"/>
    </location>
</feature>
<dbReference type="Gene3D" id="3.20.20.140">
    <property type="entry name" value="Metal-dependent hydrolases"/>
    <property type="match status" value="1"/>
</dbReference>
<dbReference type="NCBIfam" id="NF006850">
    <property type="entry name" value="PRK09358.1-6"/>
    <property type="match status" value="1"/>
</dbReference>
<dbReference type="Pfam" id="PF00962">
    <property type="entry name" value="A_deaminase"/>
    <property type="match status" value="1"/>
</dbReference>
<dbReference type="GeneID" id="303303414"/>
<dbReference type="NCBIfam" id="TIGR01430">
    <property type="entry name" value="aden_deam"/>
    <property type="match status" value="1"/>
</dbReference>
<comment type="function">
    <text evidence="5">Catalyzes the hydrolytic deamination of adenine to hypoxanthine. Plays an important role in the purine salvage pathway and in nitrogen catabolism.</text>
</comment>
<evidence type="ECO:0000313" key="7">
    <source>
        <dbReference type="EMBL" id="GGJ53626.1"/>
    </source>
</evidence>
<evidence type="ECO:0000256" key="1">
    <source>
        <dbReference type="ARBA" id="ARBA00022723"/>
    </source>
</evidence>
<evidence type="ECO:0000259" key="6">
    <source>
        <dbReference type="Pfam" id="PF00962"/>
    </source>
</evidence>
<feature type="site" description="Important for catalytic activity" evidence="5">
    <location>
        <position position="213"/>
    </location>
</feature>
<dbReference type="HAMAP" id="MF_01962">
    <property type="entry name" value="Adenine_deaminase"/>
    <property type="match status" value="1"/>
</dbReference>
<sequence>MILPLAELHIHLEGSLEPETIFALASKNGIDLPYESVEELRAHYEFNNLQSFLDLFYANMAVLRTSEDFKEITTAYLNRAHASGVRHVELFFDPQAHIERGLSLSEVISGIRAGLEEAEQRWGVTHKLIACFWRHAPAASAMEILKMIVTENHAIDGIGLDSSELGFPPELFEEVFSYAREHGLHVVAHAGEEGPADYIRQALDVLKVERVDHGIRCMDDPELVARLVKEQMPLTVCPLSNVRLRAVETLADHPLPQMLEAGLKVSLHSDDPAYFGGYLDANISAVAEQFSLTVSDLATLARNSFEGSFLDEAARKSRLAEVDAWLALQLDTTRRD</sequence>
<evidence type="ECO:0000256" key="3">
    <source>
        <dbReference type="ARBA" id="ARBA00022833"/>
    </source>
</evidence>
<protein>
    <recommendedName>
        <fullName evidence="5">Adenine deaminase</fullName>
        <shortName evidence="5">ADE</shortName>
        <ecNumber evidence="5">3.5.4.2</ecNumber>
    </recommendedName>
    <alternativeName>
        <fullName evidence="5">Adenine aminohydrolase</fullName>
        <shortName evidence="5">AAH</shortName>
    </alternativeName>
</protein>
<keyword evidence="8" id="KW-1185">Reference proteome</keyword>
<evidence type="ECO:0000256" key="4">
    <source>
        <dbReference type="ARBA" id="ARBA00023080"/>
    </source>
</evidence>
<keyword evidence="3 5" id="KW-0862">Zinc</keyword>
<gene>
    <name evidence="7" type="ORF">GCM10007173_10190</name>
</gene>
<proteinExistence type="inferred from homology"/>
<feature type="binding site" evidence="5">
    <location>
        <position position="271"/>
    </location>
    <ligand>
        <name>substrate</name>
    </ligand>
</feature>
<comment type="cofactor">
    <cofactor evidence="5">
        <name>Zn(2+)</name>
        <dbReference type="ChEBI" id="CHEBI:29105"/>
    </cofactor>
    <text evidence="5">Binds 1 zinc ion per subunit.</text>
</comment>
<evidence type="ECO:0000256" key="5">
    <source>
        <dbReference type="HAMAP-Rule" id="MF_01962"/>
    </source>
</evidence>
<dbReference type="EMBL" id="BMKX01000002">
    <property type="protein sequence ID" value="GGJ53626.1"/>
    <property type="molecule type" value="Genomic_DNA"/>
</dbReference>
<keyword evidence="2 5" id="KW-0378">Hydrolase</keyword>
<feature type="binding site" evidence="5">
    <location>
        <position position="11"/>
    </location>
    <ligand>
        <name>Zn(2+)</name>
        <dbReference type="ChEBI" id="CHEBI:29105"/>
        <note>catalytic</note>
    </ligand>
</feature>
<dbReference type="InterPro" id="IPR028892">
    <property type="entry name" value="ADE"/>
</dbReference>
<feature type="binding site" evidence="5">
    <location>
        <position position="189"/>
    </location>
    <ligand>
        <name>Zn(2+)</name>
        <dbReference type="ChEBI" id="CHEBI:29105"/>
        <note>catalytic</note>
    </ligand>
</feature>
<keyword evidence="4 5" id="KW-0546">Nucleotide metabolism</keyword>
<dbReference type="RefSeq" id="WP_188684219.1">
    <property type="nucleotide sequence ID" value="NZ_BMKX01000002.1"/>
</dbReference>
<organism evidence="7 8">
    <name type="scientific">Glutamicibacter ardleyensis</name>
    <dbReference type="NCBI Taxonomy" id="225894"/>
    <lineage>
        <taxon>Bacteria</taxon>
        <taxon>Bacillati</taxon>
        <taxon>Actinomycetota</taxon>
        <taxon>Actinomycetes</taxon>
        <taxon>Micrococcales</taxon>
        <taxon>Micrococcaceae</taxon>
        <taxon>Glutamicibacter</taxon>
    </lineage>
</organism>
<name>A0ABQ2DD29_9MICC</name>
<feature type="domain" description="Adenosine deaminase" evidence="6">
    <location>
        <begin position="4"/>
        <end position="325"/>
    </location>
</feature>
<dbReference type="PANTHER" id="PTHR43114">
    <property type="entry name" value="ADENINE DEAMINASE"/>
    <property type="match status" value="1"/>
</dbReference>
<keyword evidence="1 5" id="KW-0479">Metal-binding</keyword>
<dbReference type="InterPro" id="IPR001365">
    <property type="entry name" value="A_deaminase_dom"/>
</dbReference>
<dbReference type="PANTHER" id="PTHR43114:SF6">
    <property type="entry name" value="ADENINE DEAMINASE"/>
    <property type="match status" value="1"/>
</dbReference>